<organism evidence="1 2">
    <name type="scientific">Haloarcula hispanica N601</name>
    <dbReference type="NCBI Taxonomy" id="1417673"/>
    <lineage>
        <taxon>Archaea</taxon>
        <taxon>Methanobacteriati</taxon>
        <taxon>Methanobacteriota</taxon>
        <taxon>Stenosarchaea group</taxon>
        <taxon>Halobacteria</taxon>
        <taxon>Halobacteriales</taxon>
        <taxon>Haloarculaceae</taxon>
        <taxon>Haloarcula</taxon>
    </lineage>
</organism>
<protein>
    <submittedName>
        <fullName evidence="1">Uncharacterized protein</fullName>
    </submittedName>
</protein>
<keyword evidence="2" id="KW-1185">Reference proteome</keyword>
<sequence length="257" mass="28805">MGGGPYRERLSAADIGVRDRSLQPTESGVTRRAVEREFERYLSQFVDETYAAFDVAAVLRGSNGSGSRVAGKLLNNSRPLERHVVRPKLQSYQQQILAQLEPVLDYAATDAAFETYADEVLARDIYWNALRDTVHGDRRDRIRESLLARQQSFGDDLAPLVAADSDDFWTAVTDAYDQERATDIVQTHFEFSVPLRENQNAFAFELTIDPGEVLGGLARALPTLDVEFTDEALRSMRRAEQQVIPSAKADVEQAYES</sequence>
<evidence type="ECO:0000313" key="1">
    <source>
        <dbReference type="EMBL" id="AHB66972.1"/>
    </source>
</evidence>
<dbReference type="EMBL" id="CP006884">
    <property type="protein sequence ID" value="AHB66972.1"/>
    <property type="molecule type" value="Genomic_DNA"/>
</dbReference>
<reference evidence="1 2" key="1">
    <citation type="journal article" date="2014" name="Genome Announc.">
        <title>Complete Genome Sequence of the Extremely Halophilic Archaeon Haloarcula hispanica Strain N601.</title>
        <authorList>
            <person name="Ding J.Y."/>
            <person name="Chiang P.W."/>
            <person name="Hong M.J."/>
            <person name="Dyall-Smith M."/>
            <person name="Tang S.L."/>
        </authorList>
    </citation>
    <scope>NUCLEOTIDE SEQUENCE [LARGE SCALE GENOMIC DNA]</scope>
    <source>
        <strain evidence="1 2">N601</strain>
    </source>
</reference>
<evidence type="ECO:0000313" key="2">
    <source>
        <dbReference type="Proteomes" id="UP000018572"/>
    </source>
</evidence>
<accession>V5TPS5</accession>
<dbReference type="Proteomes" id="UP000018572">
    <property type="component" value="Chromosome 1"/>
</dbReference>
<proteinExistence type="predicted"/>
<gene>
    <name evidence="1" type="ORF">HISP_13475</name>
</gene>
<name>V5TPS5_HALHI</name>
<dbReference type="HOGENOM" id="CLU_103229_0_0_2"/>
<dbReference type="AlphaFoldDB" id="V5TPS5"/>
<dbReference type="KEGG" id="hhn:HISP_13475"/>